<dbReference type="InterPro" id="IPR019775">
    <property type="entry name" value="WD40_repeat_CS"/>
</dbReference>
<dbReference type="SUPFAM" id="SSF50998">
    <property type="entry name" value="Quinoprotein alcohol dehydrogenase-like"/>
    <property type="match status" value="1"/>
</dbReference>
<dbReference type="EMBL" id="CAJPDQ010000013">
    <property type="protein sequence ID" value="CAF9918738.1"/>
    <property type="molecule type" value="Genomic_DNA"/>
</dbReference>
<feature type="repeat" description="WD" evidence="3">
    <location>
        <begin position="186"/>
        <end position="225"/>
    </location>
</feature>
<evidence type="ECO:0000313" key="4">
    <source>
        <dbReference type="EMBL" id="CAF9918738.1"/>
    </source>
</evidence>
<feature type="repeat" description="WD" evidence="3">
    <location>
        <begin position="145"/>
        <end position="186"/>
    </location>
</feature>
<keyword evidence="1 3" id="KW-0853">WD repeat</keyword>
<organism evidence="4 5">
    <name type="scientific">Gomphillus americanus</name>
    <dbReference type="NCBI Taxonomy" id="1940652"/>
    <lineage>
        <taxon>Eukaryota</taxon>
        <taxon>Fungi</taxon>
        <taxon>Dikarya</taxon>
        <taxon>Ascomycota</taxon>
        <taxon>Pezizomycotina</taxon>
        <taxon>Lecanoromycetes</taxon>
        <taxon>OSLEUM clade</taxon>
        <taxon>Ostropomycetidae</taxon>
        <taxon>Ostropales</taxon>
        <taxon>Graphidaceae</taxon>
        <taxon>Gomphilloideae</taxon>
        <taxon>Gomphillus</taxon>
    </lineage>
</organism>
<dbReference type="PROSITE" id="PS50294">
    <property type="entry name" value="WD_REPEATS_REGION"/>
    <property type="match status" value="2"/>
</dbReference>
<reference evidence="4" key="1">
    <citation type="submission" date="2021-03" db="EMBL/GenBank/DDBJ databases">
        <authorList>
            <person name="Tagirdzhanova G."/>
        </authorList>
    </citation>
    <scope>NUCLEOTIDE SEQUENCE</scope>
</reference>
<name>A0A8H3F6R0_9LECA</name>
<keyword evidence="5" id="KW-1185">Reference proteome</keyword>
<accession>A0A8H3F6R0</accession>
<dbReference type="PROSITE" id="PS50082">
    <property type="entry name" value="WD_REPEATS_2"/>
    <property type="match status" value="2"/>
</dbReference>
<protein>
    <submittedName>
        <fullName evidence="4">Uncharacterized protein</fullName>
    </submittedName>
</protein>
<dbReference type="PANTHER" id="PTHR19848:SF8">
    <property type="entry name" value="F-BOX AND WD REPEAT DOMAIN CONTAINING 7"/>
    <property type="match status" value="1"/>
</dbReference>
<evidence type="ECO:0000313" key="5">
    <source>
        <dbReference type="Proteomes" id="UP000664169"/>
    </source>
</evidence>
<dbReference type="InterPro" id="IPR001680">
    <property type="entry name" value="WD40_rpt"/>
</dbReference>
<evidence type="ECO:0000256" key="3">
    <source>
        <dbReference type="PROSITE-ProRule" id="PRU00221"/>
    </source>
</evidence>
<dbReference type="InterPro" id="IPR011047">
    <property type="entry name" value="Quinoprotein_ADH-like_sf"/>
</dbReference>
<evidence type="ECO:0000256" key="2">
    <source>
        <dbReference type="ARBA" id="ARBA00022737"/>
    </source>
</evidence>
<dbReference type="AlphaFoldDB" id="A0A8H3F6R0"/>
<sequence>MPFIGDCRSDPVRRLQSVLDRKQMGLDKLQQTYQPILETLLESSTYEEQEEVLQNFRNIVGTIVILIEPLTALALNTELKATIYDASRFVIANCYITDVAPLQLYSSCIIFSPQQSIARTNFPVLSWLKRTPTVTYKRNALLRTLEGHTGHVSSLTYSPDGKLLASSAGDRTIKLWDASSGQLQQTLKYSDQLTSVAFSPNGKLLASGSQSGEIQLWCVASGQLQ</sequence>
<dbReference type="Proteomes" id="UP000664169">
    <property type="component" value="Unassembled WGS sequence"/>
</dbReference>
<dbReference type="Pfam" id="PF00400">
    <property type="entry name" value="WD40"/>
    <property type="match status" value="2"/>
</dbReference>
<dbReference type="Gene3D" id="2.130.10.10">
    <property type="entry name" value="YVTN repeat-like/Quinoprotein amine dehydrogenase"/>
    <property type="match status" value="1"/>
</dbReference>
<dbReference type="PROSITE" id="PS00678">
    <property type="entry name" value="WD_REPEATS_1"/>
    <property type="match status" value="1"/>
</dbReference>
<dbReference type="SMART" id="SM00320">
    <property type="entry name" value="WD40"/>
    <property type="match status" value="2"/>
</dbReference>
<dbReference type="OrthoDB" id="538223at2759"/>
<dbReference type="InterPro" id="IPR015943">
    <property type="entry name" value="WD40/YVTN_repeat-like_dom_sf"/>
</dbReference>
<proteinExistence type="predicted"/>
<keyword evidence="2" id="KW-0677">Repeat</keyword>
<comment type="caution">
    <text evidence="4">The sequence shown here is derived from an EMBL/GenBank/DDBJ whole genome shotgun (WGS) entry which is preliminary data.</text>
</comment>
<dbReference type="PANTHER" id="PTHR19848">
    <property type="entry name" value="WD40 REPEAT PROTEIN"/>
    <property type="match status" value="1"/>
</dbReference>
<gene>
    <name evidence="4" type="ORF">GOMPHAMPRED_001613</name>
</gene>
<evidence type="ECO:0000256" key="1">
    <source>
        <dbReference type="ARBA" id="ARBA00022574"/>
    </source>
</evidence>